<reference evidence="2" key="2">
    <citation type="submission" date="2020-09" db="EMBL/GenBank/DDBJ databases">
        <authorList>
            <person name="Sun Q."/>
            <person name="Kim S."/>
        </authorList>
    </citation>
    <scope>NUCLEOTIDE SEQUENCE</scope>
    <source>
        <strain evidence="2">KCTC 32020</strain>
    </source>
</reference>
<dbReference type="SUPFAM" id="SSF52821">
    <property type="entry name" value="Rhodanese/Cell cycle control phosphatase"/>
    <property type="match status" value="1"/>
</dbReference>
<dbReference type="AlphaFoldDB" id="A0A918Z517"/>
<evidence type="ECO:0000313" key="3">
    <source>
        <dbReference type="Proteomes" id="UP000636453"/>
    </source>
</evidence>
<reference evidence="2" key="1">
    <citation type="journal article" date="2014" name="Int. J. Syst. Evol. Microbiol.">
        <title>Complete genome sequence of Corynebacterium casei LMG S-19264T (=DSM 44701T), isolated from a smear-ripened cheese.</title>
        <authorList>
            <consortium name="US DOE Joint Genome Institute (JGI-PGF)"/>
            <person name="Walter F."/>
            <person name="Albersmeier A."/>
            <person name="Kalinowski J."/>
            <person name="Ruckert C."/>
        </authorList>
    </citation>
    <scope>NUCLEOTIDE SEQUENCE</scope>
    <source>
        <strain evidence="2">KCTC 32020</strain>
    </source>
</reference>
<dbReference type="RefSeq" id="WP_146472355.1">
    <property type="nucleotide sequence ID" value="NZ_BNCF01000009.1"/>
</dbReference>
<dbReference type="SMART" id="SM00450">
    <property type="entry name" value="RHOD"/>
    <property type="match status" value="1"/>
</dbReference>
<protein>
    <submittedName>
        <fullName evidence="2">Rhodanese</fullName>
    </submittedName>
</protein>
<keyword evidence="3" id="KW-1185">Reference proteome</keyword>
<feature type="domain" description="Rhodanese" evidence="1">
    <location>
        <begin position="37"/>
        <end position="125"/>
    </location>
</feature>
<evidence type="ECO:0000259" key="1">
    <source>
        <dbReference type="PROSITE" id="PS50206"/>
    </source>
</evidence>
<dbReference type="PANTHER" id="PTHR43031">
    <property type="entry name" value="FAD-DEPENDENT OXIDOREDUCTASE"/>
    <property type="match status" value="1"/>
</dbReference>
<comment type="caution">
    <text evidence="2">The sequence shown here is derived from an EMBL/GenBank/DDBJ whole genome shotgun (WGS) entry which is preliminary data.</text>
</comment>
<proteinExistence type="predicted"/>
<dbReference type="PANTHER" id="PTHR43031:SF1">
    <property type="entry name" value="PYRIDINE NUCLEOTIDE-DISULPHIDE OXIDOREDUCTASE"/>
    <property type="match status" value="1"/>
</dbReference>
<accession>A0A918Z517</accession>
<dbReference type="Proteomes" id="UP000636453">
    <property type="component" value="Unassembled WGS sequence"/>
</dbReference>
<dbReference type="Pfam" id="PF00581">
    <property type="entry name" value="Rhodanese"/>
    <property type="match status" value="1"/>
</dbReference>
<dbReference type="InterPro" id="IPR001763">
    <property type="entry name" value="Rhodanese-like_dom"/>
</dbReference>
<name>A0A918Z517_9GAMM</name>
<dbReference type="EMBL" id="BNCF01000009">
    <property type="protein sequence ID" value="GHE36385.1"/>
    <property type="molecule type" value="Genomic_DNA"/>
</dbReference>
<dbReference type="OrthoDB" id="9814704at2"/>
<organism evidence="2 3">
    <name type="scientific">Vulcaniibacterium thermophilum</name>
    <dbReference type="NCBI Taxonomy" id="1169913"/>
    <lineage>
        <taxon>Bacteria</taxon>
        <taxon>Pseudomonadati</taxon>
        <taxon>Pseudomonadota</taxon>
        <taxon>Gammaproteobacteria</taxon>
        <taxon>Lysobacterales</taxon>
        <taxon>Lysobacteraceae</taxon>
        <taxon>Vulcaniibacterium</taxon>
    </lineage>
</organism>
<evidence type="ECO:0000313" key="2">
    <source>
        <dbReference type="EMBL" id="GHE36385.1"/>
    </source>
</evidence>
<sequence length="130" mass="14469">MTTPAYDFERAQRYFQDRVAFTTGVHELEVLIGSPRAGAPFQVVDVRFPDDYAQGRVPGAINLPKGKWRNPAGLDRDATLYVYCYNQTCHLAAEAAVLLTAQGYRVVEVEGGWKGWVDNGYRQDTTPLAA</sequence>
<dbReference type="PROSITE" id="PS50206">
    <property type="entry name" value="RHODANESE_3"/>
    <property type="match status" value="1"/>
</dbReference>
<dbReference type="InterPro" id="IPR050229">
    <property type="entry name" value="GlpE_sulfurtransferase"/>
</dbReference>
<gene>
    <name evidence="2" type="ORF">GCM10007167_18200</name>
</gene>
<dbReference type="Gene3D" id="3.40.250.10">
    <property type="entry name" value="Rhodanese-like domain"/>
    <property type="match status" value="1"/>
</dbReference>
<dbReference type="InterPro" id="IPR036873">
    <property type="entry name" value="Rhodanese-like_dom_sf"/>
</dbReference>